<dbReference type="Gramene" id="Manes.12G034900.1.v8.1">
    <property type="protein sequence ID" value="Manes.12G034900.1.v8.1.CDS.1"/>
    <property type="gene ID" value="Manes.12G034900.v8.1"/>
</dbReference>
<feature type="region of interest" description="Disordered" evidence="1">
    <location>
        <begin position="1"/>
        <end position="62"/>
    </location>
</feature>
<dbReference type="PANTHER" id="PTHR34657">
    <property type="entry name" value="EMBRYO SAC DEVELOPMENT ARREST 6"/>
    <property type="match status" value="1"/>
</dbReference>
<comment type="caution">
    <text evidence="2">The sequence shown here is derived from an EMBL/GenBank/DDBJ whole genome shotgun (WGS) entry which is preliminary data.</text>
</comment>
<organism evidence="2 3">
    <name type="scientific">Manihot esculenta</name>
    <name type="common">Cassava</name>
    <name type="synonym">Jatropha manihot</name>
    <dbReference type="NCBI Taxonomy" id="3983"/>
    <lineage>
        <taxon>Eukaryota</taxon>
        <taxon>Viridiplantae</taxon>
        <taxon>Streptophyta</taxon>
        <taxon>Embryophyta</taxon>
        <taxon>Tracheophyta</taxon>
        <taxon>Spermatophyta</taxon>
        <taxon>Magnoliopsida</taxon>
        <taxon>eudicotyledons</taxon>
        <taxon>Gunneridae</taxon>
        <taxon>Pentapetalae</taxon>
        <taxon>rosids</taxon>
        <taxon>fabids</taxon>
        <taxon>Malpighiales</taxon>
        <taxon>Euphorbiaceae</taxon>
        <taxon>Crotonoideae</taxon>
        <taxon>Manihoteae</taxon>
        <taxon>Manihot</taxon>
    </lineage>
</organism>
<dbReference type="EMBL" id="CM004398">
    <property type="protein sequence ID" value="OAY34628.1"/>
    <property type="molecule type" value="Genomic_DNA"/>
</dbReference>
<proteinExistence type="predicted"/>
<sequence>MNTKTMRLPPRRVSTSSKRKEREGFDSLKPFPPPPPPTTPTKLAKPSIAQVGAGKPSDPVPSNKLLAGYLAHEYLTKGTLLGQPWDPARAEEVAVESKKIKPSQIGKEEEAEPNKENYKRYVEVSSLLKAEGAHISGVVNPSQLARFLQM</sequence>
<dbReference type="Proteomes" id="UP000091857">
    <property type="component" value="Chromosome 12"/>
</dbReference>
<gene>
    <name evidence="2" type="ORF">MANES_12G034900v8</name>
</gene>
<dbReference type="STRING" id="3983.A0A2C9UT88"/>
<accession>A0A2C9UT88</accession>
<evidence type="ECO:0000313" key="3">
    <source>
        <dbReference type="Proteomes" id="UP000091857"/>
    </source>
</evidence>
<feature type="compositionally biased region" description="Pro residues" evidence="1">
    <location>
        <begin position="30"/>
        <end position="39"/>
    </location>
</feature>
<dbReference type="PANTHER" id="PTHR34657:SF10">
    <property type="entry name" value="F21M11.6 PROTEIN"/>
    <property type="match status" value="1"/>
</dbReference>
<evidence type="ECO:0000313" key="2">
    <source>
        <dbReference type="EMBL" id="OAY34628.1"/>
    </source>
</evidence>
<dbReference type="AlphaFoldDB" id="A0A2C9UT88"/>
<protein>
    <submittedName>
        <fullName evidence="2">Uncharacterized protein</fullName>
    </submittedName>
</protein>
<dbReference type="OMA" id="FAHEYLT"/>
<name>A0A2C9UT88_MANES</name>
<evidence type="ECO:0000256" key="1">
    <source>
        <dbReference type="SAM" id="MobiDB-lite"/>
    </source>
</evidence>
<keyword evidence="3" id="KW-1185">Reference proteome</keyword>
<reference evidence="3" key="1">
    <citation type="journal article" date="2016" name="Nat. Biotechnol.">
        <title>Sequencing wild and cultivated cassava and related species reveals extensive interspecific hybridization and genetic diversity.</title>
        <authorList>
            <person name="Bredeson J.V."/>
            <person name="Lyons J.B."/>
            <person name="Prochnik S.E."/>
            <person name="Wu G.A."/>
            <person name="Ha C.M."/>
            <person name="Edsinger-Gonzales E."/>
            <person name="Grimwood J."/>
            <person name="Schmutz J."/>
            <person name="Rabbi I.Y."/>
            <person name="Egesi C."/>
            <person name="Nauluvula P."/>
            <person name="Lebot V."/>
            <person name="Ndunguru J."/>
            <person name="Mkamilo G."/>
            <person name="Bart R.S."/>
            <person name="Setter T.L."/>
            <person name="Gleadow R.M."/>
            <person name="Kulakow P."/>
            <person name="Ferguson M.E."/>
            <person name="Rounsley S."/>
            <person name="Rokhsar D.S."/>
        </authorList>
    </citation>
    <scope>NUCLEOTIDE SEQUENCE [LARGE SCALE GENOMIC DNA]</scope>
    <source>
        <strain evidence="3">cv. AM560-2</strain>
    </source>
</reference>